<keyword evidence="5" id="KW-0808">Transferase</keyword>
<dbReference type="Gene3D" id="3.30.450.20">
    <property type="entry name" value="PAS domain"/>
    <property type="match status" value="4"/>
</dbReference>
<dbReference type="SMART" id="SM00388">
    <property type="entry name" value="HisKA"/>
    <property type="match status" value="1"/>
</dbReference>
<dbReference type="EC" id="2.7.13.3" evidence="3"/>
<dbReference type="PANTHER" id="PTHR42878:SF7">
    <property type="entry name" value="SENSOR HISTIDINE KINASE GLRK"/>
    <property type="match status" value="1"/>
</dbReference>
<dbReference type="GO" id="GO:0030295">
    <property type="term" value="F:protein kinase activator activity"/>
    <property type="evidence" value="ECO:0007669"/>
    <property type="project" value="TreeGrafter"/>
</dbReference>
<evidence type="ECO:0000256" key="13">
    <source>
        <dbReference type="PROSITE-ProRule" id="PRU00169"/>
    </source>
</evidence>
<comment type="catalytic activity">
    <reaction evidence="1">
        <text>ATP + protein L-histidine = ADP + protein N-phospho-L-histidine.</text>
        <dbReference type="EC" id="2.7.13.3"/>
    </reaction>
</comment>
<feature type="domain" description="PAS" evidence="17">
    <location>
        <begin position="588"/>
        <end position="658"/>
    </location>
</feature>
<dbReference type="CDD" id="cd00130">
    <property type="entry name" value="PAS"/>
    <property type="match status" value="3"/>
</dbReference>
<dbReference type="SUPFAM" id="SSF47384">
    <property type="entry name" value="Homodimeric domain of signal transducing histidine kinase"/>
    <property type="match status" value="1"/>
</dbReference>
<dbReference type="InterPro" id="IPR000014">
    <property type="entry name" value="PAS"/>
</dbReference>
<dbReference type="Proteomes" id="UP000680656">
    <property type="component" value="Chromosome"/>
</dbReference>
<feature type="domain" description="PAS" evidence="17">
    <location>
        <begin position="423"/>
        <end position="476"/>
    </location>
</feature>
<dbReference type="SUPFAM" id="SSF55874">
    <property type="entry name" value="ATPase domain of HSP90 chaperone/DNA topoisomerase II/histidine kinase"/>
    <property type="match status" value="1"/>
</dbReference>
<keyword evidence="20" id="KW-1185">Reference proteome</keyword>
<evidence type="ECO:0000256" key="8">
    <source>
        <dbReference type="ARBA" id="ARBA00022777"/>
    </source>
</evidence>
<evidence type="ECO:0000256" key="3">
    <source>
        <dbReference type="ARBA" id="ARBA00012438"/>
    </source>
</evidence>
<dbReference type="Pfam" id="PF00989">
    <property type="entry name" value="PAS"/>
    <property type="match status" value="3"/>
</dbReference>
<dbReference type="GO" id="GO:0016020">
    <property type="term" value="C:membrane"/>
    <property type="evidence" value="ECO:0007669"/>
    <property type="project" value="UniProtKB-SubCell"/>
</dbReference>
<evidence type="ECO:0000313" key="20">
    <source>
        <dbReference type="Proteomes" id="UP000680656"/>
    </source>
</evidence>
<keyword evidence="14" id="KW-0175">Coiled coil</keyword>
<dbReference type="Gene3D" id="1.10.287.130">
    <property type="match status" value="1"/>
</dbReference>
<dbReference type="GO" id="GO:0006355">
    <property type="term" value="P:regulation of DNA-templated transcription"/>
    <property type="evidence" value="ECO:0007669"/>
    <property type="project" value="InterPro"/>
</dbReference>
<keyword evidence="10" id="KW-1133">Transmembrane helix</keyword>
<evidence type="ECO:0000256" key="7">
    <source>
        <dbReference type="ARBA" id="ARBA00022741"/>
    </source>
</evidence>
<dbReference type="InterPro" id="IPR035965">
    <property type="entry name" value="PAS-like_dom_sf"/>
</dbReference>
<feature type="coiled-coil region" evidence="14">
    <location>
        <begin position="703"/>
        <end position="755"/>
    </location>
</feature>
<dbReference type="InterPro" id="IPR001789">
    <property type="entry name" value="Sig_transdc_resp-reg_receiver"/>
</dbReference>
<dbReference type="SMART" id="SM00387">
    <property type="entry name" value="HATPase_c"/>
    <property type="match status" value="1"/>
</dbReference>
<evidence type="ECO:0000256" key="11">
    <source>
        <dbReference type="ARBA" id="ARBA00023012"/>
    </source>
</evidence>
<evidence type="ECO:0000256" key="5">
    <source>
        <dbReference type="ARBA" id="ARBA00022679"/>
    </source>
</evidence>
<dbReference type="Gene3D" id="3.30.565.10">
    <property type="entry name" value="Histidine kinase-like ATPase, C-terminal domain"/>
    <property type="match status" value="1"/>
</dbReference>
<feature type="domain" description="PAS" evidence="17">
    <location>
        <begin position="297"/>
        <end position="368"/>
    </location>
</feature>
<keyword evidence="8" id="KW-0418">Kinase</keyword>
<dbReference type="InterPro" id="IPR050351">
    <property type="entry name" value="BphY/WalK/GraS-like"/>
</dbReference>
<dbReference type="InterPro" id="IPR003594">
    <property type="entry name" value="HATPase_dom"/>
</dbReference>
<dbReference type="SMART" id="SM00091">
    <property type="entry name" value="PAS"/>
    <property type="match status" value="4"/>
</dbReference>
<evidence type="ECO:0000256" key="4">
    <source>
        <dbReference type="ARBA" id="ARBA00022553"/>
    </source>
</evidence>
<keyword evidence="4 13" id="KW-0597">Phosphoprotein</keyword>
<dbReference type="InterPro" id="IPR003661">
    <property type="entry name" value="HisK_dim/P_dom"/>
</dbReference>
<evidence type="ECO:0000256" key="1">
    <source>
        <dbReference type="ARBA" id="ARBA00000085"/>
    </source>
</evidence>
<dbReference type="InterPro" id="IPR001610">
    <property type="entry name" value="PAC"/>
</dbReference>
<dbReference type="SMART" id="SM00086">
    <property type="entry name" value="PAC"/>
    <property type="match status" value="3"/>
</dbReference>
<dbReference type="InterPro" id="IPR036097">
    <property type="entry name" value="HisK_dim/P_sf"/>
</dbReference>
<dbReference type="NCBIfam" id="TIGR00229">
    <property type="entry name" value="sensory_box"/>
    <property type="match status" value="4"/>
</dbReference>
<evidence type="ECO:0000259" key="16">
    <source>
        <dbReference type="PROSITE" id="PS50110"/>
    </source>
</evidence>
<keyword evidence="11" id="KW-0902">Two-component regulatory system</keyword>
<dbReference type="InterPro" id="IPR013767">
    <property type="entry name" value="PAS_fold"/>
</dbReference>
<dbReference type="KEGG" id="mrtj:KHC33_05450"/>
<dbReference type="PROSITE" id="PS50113">
    <property type="entry name" value="PAC"/>
    <property type="match status" value="3"/>
</dbReference>
<feature type="domain" description="PAC" evidence="18">
    <location>
        <begin position="371"/>
        <end position="422"/>
    </location>
</feature>
<feature type="modified residue" description="4-aspartylphosphate" evidence="13">
    <location>
        <position position="53"/>
    </location>
</feature>
<dbReference type="CDD" id="cd00075">
    <property type="entry name" value="HATPase"/>
    <property type="match status" value="1"/>
</dbReference>
<dbReference type="Pfam" id="PF00512">
    <property type="entry name" value="HisKA"/>
    <property type="match status" value="1"/>
</dbReference>
<dbReference type="SUPFAM" id="SSF55785">
    <property type="entry name" value="PYP-like sensor domain (PAS domain)"/>
    <property type="match status" value="4"/>
</dbReference>
<evidence type="ECO:0000259" key="15">
    <source>
        <dbReference type="PROSITE" id="PS50109"/>
    </source>
</evidence>
<feature type="coiled-coil region" evidence="14">
    <location>
        <begin position="553"/>
        <end position="580"/>
    </location>
</feature>
<dbReference type="GO" id="GO:0000155">
    <property type="term" value="F:phosphorelay sensor kinase activity"/>
    <property type="evidence" value="ECO:0007669"/>
    <property type="project" value="InterPro"/>
</dbReference>
<evidence type="ECO:0000256" key="2">
    <source>
        <dbReference type="ARBA" id="ARBA00004141"/>
    </source>
</evidence>
<name>A0A8E7B3Y0_9EURY</name>
<reference evidence="19 20" key="1">
    <citation type="submission" date="2021-05" db="EMBL/GenBank/DDBJ databases">
        <title>A novel Methanospirillum isolate from a pyrite-forming mixed culture.</title>
        <authorList>
            <person name="Bunk B."/>
            <person name="Sproer C."/>
            <person name="Spring S."/>
            <person name="Pester M."/>
        </authorList>
    </citation>
    <scope>NUCLEOTIDE SEQUENCE [LARGE SCALE GENOMIC DNA]</scope>
    <source>
        <strain evidence="19 20">J.3.6.1-F.2.7.3</strain>
    </source>
</reference>
<dbReference type="Gene3D" id="3.40.50.2300">
    <property type="match status" value="1"/>
</dbReference>
<dbReference type="InterPro" id="IPR036890">
    <property type="entry name" value="HATPase_C_sf"/>
</dbReference>
<keyword evidence="9" id="KW-0067">ATP-binding</keyword>
<evidence type="ECO:0000259" key="17">
    <source>
        <dbReference type="PROSITE" id="PS50112"/>
    </source>
</evidence>
<evidence type="ECO:0000256" key="12">
    <source>
        <dbReference type="ARBA" id="ARBA00023136"/>
    </source>
</evidence>
<dbReference type="AlphaFoldDB" id="A0A8E7B3Y0"/>
<dbReference type="Pfam" id="PF00072">
    <property type="entry name" value="Response_reg"/>
    <property type="match status" value="1"/>
</dbReference>
<dbReference type="InterPro" id="IPR004358">
    <property type="entry name" value="Sig_transdc_His_kin-like_C"/>
</dbReference>
<dbReference type="InterPro" id="IPR005467">
    <property type="entry name" value="His_kinase_dom"/>
</dbReference>
<dbReference type="PROSITE" id="PS50110">
    <property type="entry name" value="RESPONSE_REGULATORY"/>
    <property type="match status" value="1"/>
</dbReference>
<dbReference type="GO" id="GO:0000156">
    <property type="term" value="F:phosphorelay response regulator activity"/>
    <property type="evidence" value="ECO:0007669"/>
    <property type="project" value="TreeGrafter"/>
</dbReference>
<evidence type="ECO:0000256" key="6">
    <source>
        <dbReference type="ARBA" id="ARBA00022692"/>
    </source>
</evidence>
<dbReference type="PROSITE" id="PS50112">
    <property type="entry name" value="PAS"/>
    <property type="match status" value="3"/>
</dbReference>
<feature type="domain" description="PAC" evidence="18">
    <location>
        <begin position="496"/>
        <end position="562"/>
    </location>
</feature>
<evidence type="ECO:0000313" key="19">
    <source>
        <dbReference type="EMBL" id="QVV89946.1"/>
    </source>
</evidence>
<dbReference type="Pfam" id="PF13188">
    <property type="entry name" value="PAS_8"/>
    <property type="match status" value="1"/>
</dbReference>
<gene>
    <name evidence="19" type="ORF">KHC33_05450</name>
</gene>
<protein>
    <recommendedName>
        <fullName evidence="3">histidine kinase</fullName>
        <ecNumber evidence="3">2.7.13.3</ecNumber>
    </recommendedName>
</protein>
<evidence type="ECO:0000256" key="14">
    <source>
        <dbReference type="SAM" id="Coils"/>
    </source>
</evidence>
<dbReference type="PANTHER" id="PTHR42878">
    <property type="entry name" value="TWO-COMPONENT HISTIDINE KINASE"/>
    <property type="match status" value="1"/>
</dbReference>
<evidence type="ECO:0000256" key="9">
    <source>
        <dbReference type="ARBA" id="ARBA00022840"/>
    </source>
</evidence>
<dbReference type="SUPFAM" id="SSF52172">
    <property type="entry name" value="CheY-like"/>
    <property type="match status" value="1"/>
</dbReference>
<feature type="domain" description="Histidine kinase" evidence="15">
    <location>
        <begin position="762"/>
        <end position="977"/>
    </location>
</feature>
<proteinExistence type="predicted"/>
<comment type="subcellular location">
    <subcellularLocation>
        <location evidence="2">Membrane</location>
        <topology evidence="2">Multi-pass membrane protein</topology>
    </subcellularLocation>
</comment>
<keyword evidence="6" id="KW-0812">Transmembrane</keyword>
<dbReference type="GO" id="GO:0007234">
    <property type="term" value="P:osmosensory signaling via phosphorelay pathway"/>
    <property type="evidence" value="ECO:0007669"/>
    <property type="project" value="TreeGrafter"/>
</dbReference>
<dbReference type="GeneID" id="65096608"/>
<keyword evidence="7" id="KW-0547">Nucleotide-binding</keyword>
<dbReference type="SMART" id="SM00448">
    <property type="entry name" value="REC"/>
    <property type="match status" value="1"/>
</dbReference>
<evidence type="ECO:0000256" key="10">
    <source>
        <dbReference type="ARBA" id="ARBA00022989"/>
    </source>
</evidence>
<dbReference type="InterPro" id="IPR011006">
    <property type="entry name" value="CheY-like_superfamily"/>
</dbReference>
<dbReference type="PROSITE" id="PS50109">
    <property type="entry name" value="HIS_KIN"/>
    <property type="match status" value="1"/>
</dbReference>
<dbReference type="EMBL" id="CP075546">
    <property type="protein sequence ID" value="QVV89946.1"/>
    <property type="molecule type" value="Genomic_DNA"/>
</dbReference>
<accession>A0A8E7B3Y0</accession>
<keyword evidence="12" id="KW-0472">Membrane</keyword>
<dbReference type="PRINTS" id="PR00344">
    <property type="entry name" value="BCTRLSENSOR"/>
</dbReference>
<dbReference type="CDD" id="cd00082">
    <property type="entry name" value="HisKA"/>
    <property type="match status" value="1"/>
</dbReference>
<sequence>MISVLYVDDDESFCGFFKIYLQKMGDFSVTTVRYGHQALDMILDGSYDIVVSDYQMPGVTGLDLLRAYRKKGVKIPFILFTGKGREEVVIEAINEGAAFYLQKGGDQSSLFAELAHKIRQAVYAEEAQRALLENEEKFRLLFETARDGIILISDWSIRDCNNHAALMFHLDRSRLLDSDFFLLAPEIQPDGELTREKAEIVFKEAYRAGGAFVTWKFSRLDGTEFDAEMSISRLDIKGKVLFQAIIRDITERLLSEKELGQRNADLHTAYQELMASGEELKRKVEELRLSKSKVRESEKRYKDLADLLPEGVFECSLDGTISYVNHQAFTMFGFDPAQGLNNISVFRFIIPEDHERAKEIITQVLHGNPSKPHEYIGVRLDGSTFPIIIHSAPAVVNGTVVGLRGVIIDISMRKQAEDAIRESKQQLADVIDFFPDATVVINKAGEVIFWNRAIAKMTGIDARDILGKSNYEYSLPFYMVRRPILVDYALHPELIPKKEYAFIRQEGDVIIGESYIPGLGSGTTYFWGVASPLRNADGDIFGAIECIRDITGRKEAEEALKKSREELEKLVNERTRELVDVNLALRESESRYRTLVDLSPDAIFVHNGIEILYSNPAGVRLFGGETEEDILGRDPFLYVHPDFLPLVKKRIETSLSGLDSNLPQEEVFLGSHGEHLQVEVSSRPIRYRGDPAVLVVARDIRARKKAEKQLREYARVLEDKNHELDFLTNRLISMNRDLDDRVRERTDEINRLLRQKDDFINQLGHDLKTPLTPLIALLPSLLHEEEDPDKRILYSVLLRSVYSIREQTDKILTLARLSRQDGVVEYEMIHPVILIRQAVEKNWLFIKQKKLDIEILVPDDLVVRFSARDASSVFDNLISNAIKYTGNGGNIRIYSVTDDNAAIITVEDTGIGLTQEEAVHVFDEFYMADRSRHDRQSSGLGLAIVKRVMECYGGKVWVESDGPGHGSRFMICLPITRDGCCNLNP</sequence>
<evidence type="ECO:0000259" key="18">
    <source>
        <dbReference type="PROSITE" id="PS50113"/>
    </source>
</evidence>
<dbReference type="CDD" id="cd00156">
    <property type="entry name" value="REC"/>
    <property type="match status" value="1"/>
</dbReference>
<dbReference type="InterPro" id="IPR000700">
    <property type="entry name" value="PAS-assoc_C"/>
</dbReference>
<dbReference type="FunFam" id="3.30.565.10:FF:000006">
    <property type="entry name" value="Sensor histidine kinase WalK"/>
    <property type="match status" value="1"/>
</dbReference>
<dbReference type="Pfam" id="PF02518">
    <property type="entry name" value="HATPase_c"/>
    <property type="match status" value="1"/>
</dbReference>
<feature type="domain" description="PAC" evidence="18">
    <location>
        <begin position="662"/>
        <end position="712"/>
    </location>
</feature>
<organism evidence="19 20">
    <name type="scientific">Methanospirillum purgamenti</name>
    <dbReference type="NCBI Taxonomy" id="2834276"/>
    <lineage>
        <taxon>Archaea</taxon>
        <taxon>Methanobacteriati</taxon>
        <taxon>Methanobacteriota</taxon>
        <taxon>Stenosarchaea group</taxon>
        <taxon>Methanomicrobia</taxon>
        <taxon>Methanomicrobiales</taxon>
        <taxon>Methanospirillaceae</taxon>
        <taxon>Methanospirillum</taxon>
    </lineage>
</organism>
<dbReference type="RefSeq" id="WP_214420726.1">
    <property type="nucleotide sequence ID" value="NZ_CP075546.1"/>
</dbReference>
<feature type="domain" description="Response regulatory" evidence="16">
    <location>
        <begin position="3"/>
        <end position="118"/>
    </location>
</feature>